<proteinExistence type="predicted"/>
<feature type="transmembrane region" description="Helical" evidence="1">
    <location>
        <begin position="16"/>
        <end position="33"/>
    </location>
</feature>
<evidence type="ECO:0000313" key="2">
    <source>
        <dbReference type="EMBL" id="KKT81376.1"/>
    </source>
</evidence>
<accession>A0A0G1KC92</accession>
<dbReference type="AlphaFoldDB" id="A0A0G1KC92"/>
<evidence type="ECO:0000256" key="1">
    <source>
        <dbReference type="SAM" id="Phobius"/>
    </source>
</evidence>
<keyword evidence="1" id="KW-0812">Transmembrane</keyword>
<dbReference type="EMBL" id="LCJQ01000011">
    <property type="protein sequence ID" value="KKT81376.1"/>
    <property type="molecule type" value="Genomic_DNA"/>
</dbReference>
<evidence type="ECO:0000313" key="3">
    <source>
        <dbReference type="Proteomes" id="UP000034595"/>
    </source>
</evidence>
<name>A0A0G1KC92_9BACT</name>
<keyword evidence="1" id="KW-1133">Transmembrane helix</keyword>
<organism evidence="2 3">
    <name type="scientific">Candidatus Azambacteria bacterium GW2011_GWA1_44_9</name>
    <dbReference type="NCBI Taxonomy" id="1618610"/>
    <lineage>
        <taxon>Bacteria</taxon>
        <taxon>Candidatus Azamiibacteriota</taxon>
    </lineage>
</organism>
<gene>
    <name evidence="2" type="ORF">UW78_C0011G0007</name>
</gene>
<comment type="caution">
    <text evidence="2">The sequence shown here is derived from an EMBL/GenBank/DDBJ whole genome shotgun (WGS) entry which is preliminary data.</text>
</comment>
<dbReference type="Proteomes" id="UP000034595">
    <property type="component" value="Unassembled WGS sequence"/>
</dbReference>
<sequence>MFKKIQEKPEHVKKRISFIITLVIFSVIVFVWVSSRTARMVINESRTRSASPIESFKEIFNGGISGIQNTITNAEFFGGGNIEVVQNAVPPVALQQPASSTLRFDTSGVVIIDLATSTKSVR</sequence>
<protein>
    <submittedName>
        <fullName evidence="2">Uncharacterized protein</fullName>
    </submittedName>
</protein>
<keyword evidence="1" id="KW-0472">Membrane</keyword>
<reference evidence="2 3" key="1">
    <citation type="journal article" date="2015" name="Nature">
        <title>rRNA introns, odd ribosomes, and small enigmatic genomes across a large radiation of phyla.</title>
        <authorList>
            <person name="Brown C.T."/>
            <person name="Hug L.A."/>
            <person name="Thomas B.C."/>
            <person name="Sharon I."/>
            <person name="Castelle C.J."/>
            <person name="Singh A."/>
            <person name="Wilkins M.J."/>
            <person name="Williams K.H."/>
            <person name="Banfield J.F."/>
        </authorList>
    </citation>
    <scope>NUCLEOTIDE SEQUENCE [LARGE SCALE GENOMIC DNA]</scope>
</reference>